<keyword evidence="7" id="KW-0444">Lipid biosynthesis</keyword>
<keyword evidence="4" id="KW-0547">Nucleotide-binding</keyword>
<comment type="caution">
    <text evidence="10">The sequence shown here is derived from an EMBL/GenBank/DDBJ whole genome shotgun (WGS) entry which is preliminary data.</text>
</comment>
<dbReference type="Gene3D" id="2.60.200.40">
    <property type="match status" value="1"/>
</dbReference>
<keyword evidence="6" id="KW-0067">ATP-binding</keyword>
<proteinExistence type="inferred from homology"/>
<dbReference type="GO" id="GO:0005524">
    <property type="term" value="F:ATP binding"/>
    <property type="evidence" value="ECO:0007669"/>
    <property type="project" value="UniProtKB-KW"/>
</dbReference>
<evidence type="ECO:0000256" key="8">
    <source>
        <dbReference type="ARBA" id="ARBA00023264"/>
    </source>
</evidence>
<dbReference type="GO" id="GO:0008654">
    <property type="term" value="P:phospholipid biosynthetic process"/>
    <property type="evidence" value="ECO:0007669"/>
    <property type="project" value="UniProtKB-KW"/>
</dbReference>
<evidence type="ECO:0000313" key="11">
    <source>
        <dbReference type="Proteomes" id="UP000238205"/>
    </source>
</evidence>
<keyword evidence="7" id="KW-0443">Lipid metabolism</keyword>
<dbReference type="InterPro" id="IPR017438">
    <property type="entry name" value="ATP-NAD_kinase_N"/>
</dbReference>
<dbReference type="PROSITE" id="PS50146">
    <property type="entry name" value="DAGK"/>
    <property type="match status" value="1"/>
</dbReference>
<gene>
    <name evidence="10" type="ORF">CLV38_10288</name>
</gene>
<dbReference type="InterPro" id="IPR016064">
    <property type="entry name" value="NAD/diacylglycerol_kinase_sf"/>
</dbReference>
<feature type="domain" description="DAGKc" evidence="9">
    <location>
        <begin position="19"/>
        <end position="152"/>
    </location>
</feature>
<comment type="cofactor">
    <cofactor evidence="1">
        <name>Mg(2+)</name>
        <dbReference type="ChEBI" id="CHEBI:18420"/>
    </cofactor>
</comment>
<protein>
    <submittedName>
        <fullName evidence="10">YegS/Rv2252/BmrU family lipid kinase</fullName>
    </submittedName>
</protein>
<dbReference type="InterPro" id="IPR045540">
    <property type="entry name" value="YegS/DAGK_C"/>
</dbReference>
<evidence type="ECO:0000259" key="9">
    <source>
        <dbReference type="PROSITE" id="PS50146"/>
    </source>
</evidence>
<organism evidence="10 11">
    <name type="scientific">Alkalibacterium olivapovliticus</name>
    <dbReference type="NCBI Taxonomy" id="99907"/>
    <lineage>
        <taxon>Bacteria</taxon>
        <taxon>Bacillati</taxon>
        <taxon>Bacillota</taxon>
        <taxon>Bacilli</taxon>
        <taxon>Lactobacillales</taxon>
        <taxon>Carnobacteriaceae</taxon>
        <taxon>Alkalibacterium</taxon>
    </lineage>
</organism>
<evidence type="ECO:0000313" key="10">
    <source>
        <dbReference type="EMBL" id="PRY83904.1"/>
    </source>
</evidence>
<dbReference type="AlphaFoldDB" id="A0A2T0WBK3"/>
<keyword evidence="7" id="KW-0594">Phospholipid biosynthesis</keyword>
<dbReference type="Proteomes" id="UP000238205">
    <property type="component" value="Unassembled WGS sequence"/>
</dbReference>
<name>A0A2T0WBK3_9LACT</name>
<evidence type="ECO:0000256" key="4">
    <source>
        <dbReference type="ARBA" id="ARBA00022741"/>
    </source>
</evidence>
<dbReference type="InterPro" id="IPR050187">
    <property type="entry name" value="Lipid_Phosphate_FormReg"/>
</dbReference>
<dbReference type="Pfam" id="PF00781">
    <property type="entry name" value="DAGK_cat"/>
    <property type="match status" value="1"/>
</dbReference>
<evidence type="ECO:0000256" key="1">
    <source>
        <dbReference type="ARBA" id="ARBA00001946"/>
    </source>
</evidence>
<dbReference type="Pfam" id="PF19279">
    <property type="entry name" value="YegS_C"/>
    <property type="match status" value="1"/>
</dbReference>
<keyword evidence="11" id="KW-1185">Reference proteome</keyword>
<dbReference type="SUPFAM" id="SSF111331">
    <property type="entry name" value="NAD kinase/diacylglycerol kinase-like"/>
    <property type="match status" value="1"/>
</dbReference>
<keyword evidence="3" id="KW-0808">Transferase</keyword>
<dbReference type="PANTHER" id="PTHR12358:SF54">
    <property type="entry name" value="SPHINGOSINE KINASE RELATED PROTEIN"/>
    <property type="match status" value="1"/>
</dbReference>
<dbReference type="GO" id="GO:0016301">
    <property type="term" value="F:kinase activity"/>
    <property type="evidence" value="ECO:0007669"/>
    <property type="project" value="UniProtKB-KW"/>
</dbReference>
<keyword evidence="8" id="KW-1208">Phospholipid metabolism</keyword>
<keyword evidence="5 10" id="KW-0418">Kinase</keyword>
<evidence type="ECO:0000256" key="5">
    <source>
        <dbReference type="ARBA" id="ARBA00022777"/>
    </source>
</evidence>
<comment type="similarity">
    <text evidence="2">Belongs to the diacylglycerol/lipid kinase family.</text>
</comment>
<dbReference type="PANTHER" id="PTHR12358">
    <property type="entry name" value="SPHINGOSINE KINASE"/>
    <property type="match status" value="1"/>
</dbReference>
<dbReference type="SMART" id="SM00046">
    <property type="entry name" value="DAGKc"/>
    <property type="match status" value="1"/>
</dbReference>
<reference evidence="10 11" key="1">
    <citation type="submission" date="2018-03" db="EMBL/GenBank/DDBJ databases">
        <title>Genomic Encyclopedia of Archaeal and Bacterial Type Strains, Phase II (KMG-II): from individual species to whole genera.</title>
        <authorList>
            <person name="Goeker M."/>
        </authorList>
    </citation>
    <scope>NUCLEOTIDE SEQUENCE [LARGE SCALE GENOMIC DNA]</scope>
    <source>
        <strain evidence="10 11">DSM 13175</strain>
    </source>
</reference>
<dbReference type="InterPro" id="IPR001206">
    <property type="entry name" value="Diacylglycerol_kinase_cat_dom"/>
</dbReference>
<evidence type="ECO:0000256" key="7">
    <source>
        <dbReference type="ARBA" id="ARBA00023209"/>
    </source>
</evidence>
<evidence type="ECO:0000256" key="2">
    <source>
        <dbReference type="ARBA" id="ARBA00005983"/>
    </source>
</evidence>
<accession>A0A2T0WBK3</accession>
<evidence type="ECO:0000256" key="3">
    <source>
        <dbReference type="ARBA" id="ARBA00022679"/>
    </source>
</evidence>
<evidence type="ECO:0000256" key="6">
    <source>
        <dbReference type="ARBA" id="ARBA00022840"/>
    </source>
</evidence>
<dbReference type="Gene3D" id="3.40.50.10330">
    <property type="entry name" value="Probable inorganic polyphosphate/atp-NAD kinase, domain 1"/>
    <property type="match status" value="1"/>
</dbReference>
<sequence>MFFTYTIAIKRELVINMSTNYTHLIFIINEHSRKGKHTRKLLTRHMKEHAMSFELHTTEYKRHAVELACELAQSEPQESLIIAVGGDGTLNEVVSGLYLSKIDRPVSYIPTGSGNDFARSHDLSKSIQMSLERIINKNSPVELDILDCHTDEENLVAVNSIGFGIDGMVISKLDQTSSKKTIGKSSYLLSVLSAFFSQKSFSLSLDSKDLTISHPSVLLVVCANHKFFGGGIPIHPLADATDSYIDVVVAEKVNFLELLQILYMLITKESHLSHKKMHSYRVSSCKLTLDSQQYGQRDGELIDRNTHTLSISTVKQLFWL</sequence>
<dbReference type="EMBL" id="PVTO01000002">
    <property type="protein sequence ID" value="PRY83904.1"/>
    <property type="molecule type" value="Genomic_DNA"/>
</dbReference>